<protein>
    <submittedName>
        <fullName evidence="2">Uncharacterized protein</fullName>
    </submittedName>
</protein>
<evidence type="ECO:0000313" key="3">
    <source>
        <dbReference type="Proteomes" id="UP001364617"/>
    </source>
</evidence>
<sequence>MSPLPKICRCMEGSVRILHHLCRAHDGNIPDSGREGAGHGNGCYEEQSRLFQSQQRAETADGRFVHGSEKIRQSGPMGQS</sequence>
<proteinExistence type="predicted"/>
<reference evidence="2 3" key="1">
    <citation type="submission" date="2024-02" db="EMBL/GenBank/DDBJ databases">
        <title>Chromosome-level genome assembly of the Eurasian Minnow (Phoxinus phoxinus).</title>
        <authorList>
            <person name="Oriowo T.O."/>
            <person name="Martin S."/>
            <person name="Stange M."/>
            <person name="Chrysostomakis Y."/>
            <person name="Brown T."/>
            <person name="Winkler S."/>
            <person name="Kukowka S."/>
            <person name="Myers E.W."/>
            <person name="Bohne A."/>
        </authorList>
    </citation>
    <scope>NUCLEOTIDE SEQUENCE [LARGE SCALE GENOMIC DNA]</scope>
    <source>
        <strain evidence="2">ZFMK-TIS-60720</strain>
        <tissue evidence="2">Whole Organism</tissue>
    </source>
</reference>
<accession>A0AAN9CFZ9</accession>
<dbReference type="Proteomes" id="UP001364617">
    <property type="component" value="Unassembled WGS sequence"/>
</dbReference>
<name>A0AAN9CFZ9_9TELE</name>
<dbReference type="EMBL" id="JAYKXH010000019">
    <property type="protein sequence ID" value="KAK7135027.1"/>
    <property type="molecule type" value="Genomic_DNA"/>
</dbReference>
<organism evidence="2 3">
    <name type="scientific">Phoxinus phoxinus</name>
    <name type="common">Eurasian minnow</name>
    <dbReference type="NCBI Taxonomy" id="58324"/>
    <lineage>
        <taxon>Eukaryota</taxon>
        <taxon>Metazoa</taxon>
        <taxon>Chordata</taxon>
        <taxon>Craniata</taxon>
        <taxon>Vertebrata</taxon>
        <taxon>Euteleostomi</taxon>
        <taxon>Actinopterygii</taxon>
        <taxon>Neopterygii</taxon>
        <taxon>Teleostei</taxon>
        <taxon>Ostariophysi</taxon>
        <taxon>Cypriniformes</taxon>
        <taxon>Leuciscidae</taxon>
        <taxon>Phoxininae</taxon>
        <taxon>Phoxinus</taxon>
    </lineage>
</organism>
<keyword evidence="3" id="KW-1185">Reference proteome</keyword>
<comment type="caution">
    <text evidence="2">The sequence shown here is derived from an EMBL/GenBank/DDBJ whole genome shotgun (WGS) entry which is preliminary data.</text>
</comment>
<evidence type="ECO:0000256" key="1">
    <source>
        <dbReference type="SAM" id="MobiDB-lite"/>
    </source>
</evidence>
<feature type="region of interest" description="Disordered" evidence="1">
    <location>
        <begin position="48"/>
        <end position="80"/>
    </location>
</feature>
<gene>
    <name evidence="2" type="ORF">R3I93_018207</name>
</gene>
<feature type="compositionally biased region" description="Basic and acidic residues" evidence="1">
    <location>
        <begin position="58"/>
        <end position="72"/>
    </location>
</feature>
<evidence type="ECO:0000313" key="2">
    <source>
        <dbReference type="EMBL" id="KAK7135027.1"/>
    </source>
</evidence>
<dbReference type="AlphaFoldDB" id="A0AAN9CFZ9"/>